<evidence type="ECO:0000256" key="10">
    <source>
        <dbReference type="RuleBase" id="RU362068"/>
    </source>
</evidence>
<dbReference type="SUPFAM" id="SSF48179">
    <property type="entry name" value="6-phosphogluconate dehydrogenase C-terminal domain-like"/>
    <property type="match status" value="1"/>
</dbReference>
<evidence type="ECO:0000256" key="2">
    <source>
        <dbReference type="ARBA" id="ARBA00007870"/>
    </source>
</evidence>
<comment type="similarity">
    <text evidence="2 10">Belongs to the ketopantoate reductase family.</text>
</comment>
<comment type="catalytic activity">
    <reaction evidence="9 10">
        <text>(R)-pantoate + NADP(+) = 2-dehydropantoate + NADPH + H(+)</text>
        <dbReference type="Rhea" id="RHEA:16233"/>
        <dbReference type="ChEBI" id="CHEBI:11561"/>
        <dbReference type="ChEBI" id="CHEBI:15378"/>
        <dbReference type="ChEBI" id="CHEBI:15980"/>
        <dbReference type="ChEBI" id="CHEBI:57783"/>
        <dbReference type="ChEBI" id="CHEBI:58349"/>
        <dbReference type="EC" id="1.1.1.169"/>
    </reaction>
</comment>
<dbReference type="PANTHER" id="PTHR43765:SF2">
    <property type="entry name" value="2-DEHYDROPANTOATE 2-REDUCTASE"/>
    <property type="match status" value="1"/>
</dbReference>
<dbReference type="InterPro" id="IPR036291">
    <property type="entry name" value="NAD(P)-bd_dom_sf"/>
</dbReference>
<dbReference type="Gene3D" id="1.10.1040.10">
    <property type="entry name" value="N-(1-d-carboxylethyl)-l-norvaline Dehydrogenase, domain 2"/>
    <property type="match status" value="1"/>
</dbReference>
<comment type="function">
    <text evidence="10">Catalyzes the NADPH-dependent reduction of ketopantoate into pantoic acid.</text>
</comment>
<protein>
    <recommendedName>
        <fullName evidence="4 10">2-dehydropantoate 2-reductase</fullName>
        <ecNumber evidence="3 10">1.1.1.169</ecNumber>
    </recommendedName>
    <alternativeName>
        <fullName evidence="8 10">Ketopantoate reductase</fullName>
    </alternativeName>
</protein>
<reference evidence="14" key="1">
    <citation type="journal article" date="2019" name="Int. J. Syst. Evol. Microbiol.">
        <title>The Global Catalogue of Microorganisms (GCM) 10K type strain sequencing project: providing services to taxonomists for standard genome sequencing and annotation.</title>
        <authorList>
            <consortium name="The Broad Institute Genomics Platform"/>
            <consortium name="The Broad Institute Genome Sequencing Center for Infectious Disease"/>
            <person name="Wu L."/>
            <person name="Ma J."/>
        </authorList>
    </citation>
    <scope>NUCLEOTIDE SEQUENCE [LARGE SCALE GENOMIC DNA]</scope>
    <source>
        <strain evidence="14">KCTC 52449</strain>
    </source>
</reference>
<dbReference type="NCBIfam" id="TIGR00745">
    <property type="entry name" value="apbA_panE"/>
    <property type="match status" value="1"/>
</dbReference>
<evidence type="ECO:0000256" key="3">
    <source>
        <dbReference type="ARBA" id="ARBA00013014"/>
    </source>
</evidence>
<dbReference type="PANTHER" id="PTHR43765">
    <property type="entry name" value="2-DEHYDROPANTOATE 2-REDUCTASE-RELATED"/>
    <property type="match status" value="1"/>
</dbReference>
<evidence type="ECO:0000259" key="12">
    <source>
        <dbReference type="Pfam" id="PF08546"/>
    </source>
</evidence>
<dbReference type="InterPro" id="IPR013332">
    <property type="entry name" value="KPR_N"/>
</dbReference>
<accession>A0ABV7JWZ8</accession>
<evidence type="ECO:0000256" key="7">
    <source>
        <dbReference type="ARBA" id="ARBA00023002"/>
    </source>
</evidence>
<comment type="pathway">
    <text evidence="1 10">Cofactor biosynthesis; (R)-pantothenate biosynthesis; (R)-pantoate from 3-methyl-2-oxobutanoate: step 2/2.</text>
</comment>
<dbReference type="Pfam" id="PF02558">
    <property type="entry name" value="ApbA"/>
    <property type="match status" value="1"/>
</dbReference>
<dbReference type="Proteomes" id="UP001595477">
    <property type="component" value="Unassembled WGS sequence"/>
</dbReference>
<keyword evidence="7 10" id="KW-0560">Oxidoreductase</keyword>
<organism evidence="13 14">
    <name type="scientific">Alteromonas oceani</name>
    <dbReference type="NCBI Taxonomy" id="2071609"/>
    <lineage>
        <taxon>Bacteria</taxon>
        <taxon>Pseudomonadati</taxon>
        <taxon>Pseudomonadota</taxon>
        <taxon>Gammaproteobacteria</taxon>
        <taxon>Alteromonadales</taxon>
        <taxon>Alteromonadaceae</taxon>
        <taxon>Alteromonas/Salinimonas group</taxon>
        <taxon>Alteromonas</taxon>
    </lineage>
</organism>
<feature type="domain" description="Ketopantoate reductase C-terminal" evidence="12">
    <location>
        <begin position="175"/>
        <end position="296"/>
    </location>
</feature>
<evidence type="ECO:0000256" key="1">
    <source>
        <dbReference type="ARBA" id="ARBA00004994"/>
    </source>
</evidence>
<dbReference type="InterPro" id="IPR003710">
    <property type="entry name" value="ApbA"/>
</dbReference>
<dbReference type="RefSeq" id="WP_123325089.1">
    <property type="nucleotide sequence ID" value="NZ_JBHRSX010000013.1"/>
</dbReference>
<evidence type="ECO:0000256" key="5">
    <source>
        <dbReference type="ARBA" id="ARBA00022655"/>
    </source>
</evidence>
<gene>
    <name evidence="13" type="ORF">ACFOEW_05335</name>
</gene>
<dbReference type="InterPro" id="IPR008927">
    <property type="entry name" value="6-PGluconate_DH-like_C_sf"/>
</dbReference>
<feature type="domain" description="Ketopantoate reductase N-terminal" evidence="11">
    <location>
        <begin position="7"/>
        <end position="145"/>
    </location>
</feature>
<evidence type="ECO:0000256" key="4">
    <source>
        <dbReference type="ARBA" id="ARBA00019465"/>
    </source>
</evidence>
<keyword evidence="6 10" id="KW-0521">NADP</keyword>
<evidence type="ECO:0000256" key="6">
    <source>
        <dbReference type="ARBA" id="ARBA00022857"/>
    </source>
</evidence>
<evidence type="ECO:0000256" key="8">
    <source>
        <dbReference type="ARBA" id="ARBA00032024"/>
    </source>
</evidence>
<sequence length="297" mass="31834">MTMTVNILGSGAIGGLCAAGAQLSATPYRLWPRPGSTALNNVALLNGQSVSLEPPDCADKALTANDLLIVPLKVTQLKEALKTWRHKLPASTAVILLHNGMGGMELAAKYLPDNPVFLATTSHGALKTSATSIRYTGKGETMLGSSPCHTTRAPLNTHIAEMMNRCIGPVTWRDDIETALWQKLAVNCAINPLTALNNIPNGGLLAAQYAETIAAVCEEVCAVARACKIELEVNTITDLVFNVIERTAENFCSMHQDVINKRTTEIEGINGYIVKQAKKKGIDVPTNTLLYKAIKTL</sequence>
<dbReference type="EMBL" id="JBHRSX010000013">
    <property type="protein sequence ID" value="MFC3201236.1"/>
    <property type="molecule type" value="Genomic_DNA"/>
</dbReference>
<keyword evidence="14" id="KW-1185">Reference proteome</keyword>
<proteinExistence type="inferred from homology"/>
<comment type="caution">
    <text evidence="13">The sequence shown here is derived from an EMBL/GenBank/DDBJ whole genome shotgun (WGS) entry which is preliminary data.</text>
</comment>
<dbReference type="SUPFAM" id="SSF51735">
    <property type="entry name" value="NAD(P)-binding Rossmann-fold domains"/>
    <property type="match status" value="1"/>
</dbReference>
<dbReference type="InterPro" id="IPR013328">
    <property type="entry name" value="6PGD_dom2"/>
</dbReference>
<dbReference type="Gene3D" id="3.40.50.720">
    <property type="entry name" value="NAD(P)-binding Rossmann-like Domain"/>
    <property type="match status" value="1"/>
</dbReference>
<evidence type="ECO:0000313" key="14">
    <source>
        <dbReference type="Proteomes" id="UP001595477"/>
    </source>
</evidence>
<evidence type="ECO:0000313" key="13">
    <source>
        <dbReference type="EMBL" id="MFC3201236.1"/>
    </source>
</evidence>
<dbReference type="InterPro" id="IPR050838">
    <property type="entry name" value="Ketopantoate_reductase"/>
</dbReference>
<evidence type="ECO:0000256" key="9">
    <source>
        <dbReference type="ARBA" id="ARBA00048793"/>
    </source>
</evidence>
<dbReference type="InterPro" id="IPR013752">
    <property type="entry name" value="KPA_reductase"/>
</dbReference>
<dbReference type="EC" id="1.1.1.169" evidence="3 10"/>
<evidence type="ECO:0000259" key="11">
    <source>
        <dbReference type="Pfam" id="PF02558"/>
    </source>
</evidence>
<keyword evidence="5 10" id="KW-0566">Pantothenate biosynthesis</keyword>
<dbReference type="Pfam" id="PF08546">
    <property type="entry name" value="ApbA_C"/>
    <property type="match status" value="1"/>
</dbReference>
<name>A0ABV7JWZ8_9ALTE</name>